<keyword evidence="5" id="KW-1185">Reference proteome</keyword>
<dbReference type="KEGG" id="tai:Taci_0893"/>
<evidence type="ECO:0000256" key="1">
    <source>
        <dbReference type="ARBA" id="ARBA00006068"/>
    </source>
</evidence>
<dbReference type="RefSeq" id="WP_012869641.1">
    <property type="nucleotide sequence ID" value="NC_013522.1"/>
</dbReference>
<name>D1BA23_THEAS</name>
<dbReference type="AlphaFoldDB" id="D1BA23"/>
<comment type="similarity">
    <text evidence="1">Belongs to the LytR/CpsA/Psr (LCP) family.</text>
</comment>
<dbReference type="Gene3D" id="3.40.630.190">
    <property type="entry name" value="LCP protein"/>
    <property type="match status" value="1"/>
</dbReference>
<gene>
    <name evidence="4" type="ordered locus">Taci_0893</name>
</gene>
<organism evidence="4 5">
    <name type="scientific">Thermanaerovibrio acidaminovorans (strain ATCC 49978 / DSM 6589 / Su883)</name>
    <name type="common">Selenomonas acidaminovorans</name>
    <dbReference type="NCBI Taxonomy" id="525903"/>
    <lineage>
        <taxon>Bacteria</taxon>
        <taxon>Thermotogati</taxon>
        <taxon>Synergistota</taxon>
        <taxon>Synergistia</taxon>
        <taxon>Synergistales</taxon>
        <taxon>Synergistaceae</taxon>
        <taxon>Thermanaerovibrio</taxon>
    </lineage>
</organism>
<dbReference type="EnsemblBacteria" id="ACZ19126">
    <property type="protein sequence ID" value="ACZ19126"/>
    <property type="gene ID" value="Taci_0893"/>
</dbReference>
<dbReference type="PANTHER" id="PTHR33392:SF6">
    <property type="entry name" value="POLYISOPRENYL-TEICHOIC ACID--PEPTIDOGLYCAN TEICHOIC ACID TRANSFERASE TAGU"/>
    <property type="match status" value="1"/>
</dbReference>
<dbReference type="InterPro" id="IPR050922">
    <property type="entry name" value="LytR/CpsA/Psr_CW_biosynth"/>
</dbReference>
<sequence>MRIRNVILGFLLAVVSFGAGAYVRFHSTVNTPIAKIKETLSVDMGRRFTGTINVLLLGEDNVEGSSRTDSIALAVVDLDGGTVKVISLPRDTRVSIPGHGFQKLNHAYAYGGVDLLRSTVMSNFNVPIHYYVLVDYGGFARMVDAIGGVEVYVPKRMKYTDRAGGLYIDLPKGLQHLNGEKALHFVRFRHDALGDIGRVQRQQEFVKAVLDKIKSPAIVEGLPQLVREALGMVKTDMPTSLALQLGGFVKDLDKGKVVFTTLPGKPSYIRGISYWVADIEGFKDLYGMSVADMASNLASSDLEMKYGTRVTTAAEVAKVEEGAATSGKASSGGAEEVDLASLAKSIRTPVAILNGTGKKGLGQRASEMFQRMGIEVTYTGNAKHFDYRGSLVLYPERATPEMIQAAKSMAKLCGIRESMVRSGKQAMFASLVLGGDYERIFSNLNQAMATINQ</sequence>
<dbReference type="PANTHER" id="PTHR33392">
    <property type="entry name" value="POLYISOPRENYL-TEICHOIC ACID--PEPTIDOGLYCAN TEICHOIC ACID TRANSFERASE TAGU"/>
    <property type="match status" value="1"/>
</dbReference>
<proteinExistence type="inferred from homology"/>
<feature type="domain" description="Cell envelope-related transcriptional attenuator" evidence="2">
    <location>
        <begin position="67"/>
        <end position="214"/>
    </location>
</feature>
<dbReference type="Pfam" id="PF13399">
    <property type="entry name" value="LytR_C"/>
    <property type="match status" value="1"/>
</dbReference>
<dbReference type="STRING" id="525903.Taci_0893"/>
<dbReference type="OrthoDB" id="305468at2"/>
<dbReference type="Pfam" id="PF03816">
    <property type="entry name" value="LytR_cpsA_psr"/>
    <property type="match status" value="1"/>
</dbReference>
<evidence type="ECO:0000313" key="5">
    <source>
        <dbReference type="Proteomes" id="UP000002030"/>
    </source>
</evidence>
<reference evidence="4 5" key="1">
    <citation type="journal article" date="2009" name="Stand. Genomic Sci.">
        <title>Complete genome sequence of Thermanaerovibrio acidaminovorans type strain (Su883).</title>
        <authorList>
            <person name="Chovatia M."/>
            <person name="Sikorski J."/>
            <person name="Schroder M."/>
            <person name="Lapidus A."/>
            <person name="Nolan M."/>
            <person name="Tice H."/>
            <person name="Glavina Del Rio T."/>
            <person name="Copeland A."/>
            <person name="Cheng J.F."/>
            <person name="Lucas S."/>
            <person name="Chen F."/>
            <person name="Bruce D."/>
            <person name="Goodwin L."/>
            <person name="Pitluck S."/>
            <person name="Ivanova N."/>
            <person name="Mavromatis K."/>
            <person name="Ovchinnikova G."/>
            <person name="Pati A."/>
            <person name="Chen A."/>
            <person name="Palaniappan K."/>
            <person name="Land M."/>
            <person name="Hauser L."/>
            <person name="Chang Y.J."/>
            <person name="Jeffries C.D."/>
            <person name="Chain P."/>
            <person name="Saunders E."/>
            <person name="Detter J.C."/>
            <person name="Brettin T."/>
            <person name="Rohde M."/>
            <person name="Goker M."/>
            <person name="Spring S."/>
            <person name="Bristow J."/>
            <person name="Markowitz V."/>
            <person name="Hugenholtz P."/>
            <person name="Kyrpides N.C."/>
            <person name="Klenk H.P."/>
            <person name="Eisen J.A."/>
        </authorList>
    </citation>
    <scope>NUCLEOTIDE SEQUENCE [LARGE SCALE GENOMIC DNA]</scope>
    <source>
        <strain evidence="5">ATCC 49978 / DSM 6589 / Su883</strain>
    </source>
</reference>
<protein>
    <submittedName>
        <fullName evidence="4">Cell envelope-related transcriptional attenuator</fullName>
    </submittedName>
</protein>
<evidence type="ECO:0000313" key="4">
    <source>
        <dbReference type="EMBL" id="ACZ19126.1"/>
    </source>
</evidence>
<dbReference type="HOGENOM" id="CLU_016455_5_2_0"/>
<evidence type="ECO:0000259" key="3">
    <source>
        <dbReference type="Pfam" id="PF13399"/>
    </source>
</evidence>
<dbReference type="Proteomes" id="UP000002030">
    <property type="component" value="Chromosome"/>
</dbReference>
<dbReference type="InterPro" id="IPR004474">
    <property type="entry name" value="LytR_CpsA_psr"/>
</dbReference>
<feature type="domain" description="LytR/CpsA/Psr regulator C-terminal" evidence="3">
    <location>
        <begin position="348"/>
        <end position="437"/>
    </location>
</feature>
<dbReference type="NCBIfam" id="TIGR00350">
    <property type="entry name" value="lytR_cpsA_psr"/>
    <property type="match status" value="1"/>
</dbReference>
<dbReference type="PATRIC" id="fig|525903.6.peg.894"/>
<dbReference type="eggNOG" id="COG1316">
    <property type="taxonomic scope" value="Bacteria"/>
</dbReference>
<accession>D1BA23</accession>
<dbReference type="EMBL" id="CP001818">
    <property type="protein sequence ID" value="ACZ19126.1"/>
    <property type="molecule type" value="Genomic_DNA"/>
</dbReference>
<dbReference type="InterPro" id="IPR027381">
    <property type="entry name" value="LytR/CpsA/Psr_C"/>
</dbReference>
<evidence type="ECO:0000259" key="2">
    <source>
        <dbReference type="Pfam" id="PF03816"/>
    </source>
</evidence>
<dbReference type="Gene3D" id="3.30.70.2390">
    <property type="match status" value="1"/>
</dbReference>